<gene>
    <name evidence="7" type="primary">mltG</name>
    <name evidence="9" type="ORF">EDD28_3015</name>
</gene>
<evidence type="ECO:0000256" key="5">
    <source>
        <dbReference type="ARBA" id="ARBA00023239"/>
    </source>
</evidence>
<dbReference type="PANTHER" id="PTHR30518:SF2">
    <property type="entry name" value="ENDOLYTIC MUREIN TRANSGLYCOSYLASE"/>
    <property type="match status" value="1"/>
</dbReference>
<dbReference type="HAMAP" id="MF_02065">
    <property type="entry name" value="MltG"/>
    <property type="match status" value="1"/>
</dbReference>
<keyword evidence="6 7" id="KW-0961">Cell wall biogenesis/degradation</keyword>
<protein>
    <recommendedName>
        <fullName evidence="7">Endolytic murein transglycosylase</fullName>
        <ecNumber evidence="7">4.2.2.29</ecNumber>
    </recommendedName>
    <alternativeName>
        <fullName evidence="7">Peptidoglycan lytic transglycosylase</fullName>
    </alternativeName>
    <alternativeName>
        <fullName evidence="7">Peptidoglycan polymerization terminase</fullName>
    </alternativeName>
</protein>
<dbReference type="RefSeq" id="WP_123740537.1">
    <property type="nucleotide sequence ID" value="NZ_RKHQ01000002.1"/>
</dbReference>
<dbReference type="EMBL" id="RKHQ01000002">
    <property type="protein sequence ID" value="ROR93597.1"/>
    <property type="molecule type" value="Genomic_DNA"/>
</dbReference>
<accession>A0A3N2D1F5</accession>
<evidence type="ECO:0000256" key="2">
    <source>
        <dbReference type="ARBA" id="ARBA00022692"/>
    </source>
</evidence>
<dbReference type="GO" id="GO:0008932">
    <property type="term" value="F:lytic endotransglycosylase activity"/>
    <property type="evidence" value="ECO:0007669"/>
    <property type="project" value="UniProtKB-UniRule"/>
</dbReference>
<proteinExistence type="inferred from homology"/>
<evidence type="ECO:0000256" key="3">
    <source>
        <dbReference type="ARBA" id="ARBA00022989"/>
    </source>
</evidence>
<dbReference type="Pfam" id="PF02618">
    <property type="entry name" value="YceG"/>
    <property type="match status" value="1"/>
</dbReference>
<dbReference type="EC" id="4.2.2.29" evidence="7"/>
<dbReference type="GO" id="GO:0009252">
    <property type="term" value="P:peptidoglycan biosynthetic process"/>
    <property type="evidence" value="ECO:0007669"/>
    <property type="project" value="UniProtKB-UniRule"/>
</dbReference>
<evidence type="ECO:0000256" key="6">
    <source>
        <dbReference type="ARBA" id="ARBA00023316"/>
    </source>
</evidence>
<evidence type="ECO:0000256" key="4">
    <source>
        <dbReference type="ARBA" id="ARBA00023136"/>
    </source>
</evidence>
<dbReference type="PANTHER" id="PTHR30518">
    <property type="entry name" value="ENDOLYTIC MUREIN TRANSGLYCOSYLASE"/>
    <property type="match status" value="1"/>
</dbReference>
<dbReference type="GO" id="GO:0071555">
    <property type="term" value="P:cell wall organization"/>
    <property type="evidence" value="ECO:0007669"/>
    <property type="project" value="UniProtKB-KW"/>
</dbReference>
<keyword evidence="3 7" id="KW-1133">Transmembrane helix</keyword>
<comment type="caution">
    <text evidence="9">The sequence shown here is derived from an EMBL/GenBank/DDBJ whole genome shotgun (WGS) entry which is preliminary data.</text>
</comment>
<organism evidence="9 10">
    <name type="scientific">Salana multivorans</name>
    <dbReference type="NCBI Taxonomy" id="120377"/>
    <lineage>
        <taxon>Bacteria</taxon>
        <taxon>Bacillati</taxon>
        <taxon>Actinomycetota</taxon>
        <taxon>Actinomycetes</taxon>
        <taxon>Micrococcales</taxon>
        <taxon>Beutenbergiaceae</taxon>
        <taxon>Salana</taxon>
    </lineage>
</organism>
<evidence type="ECO:0000256" key="8">
    <source>
        <dbReference type="SAM" id="MobiDB-lite"/>
    </source>
</evidence>
<dbReference type="InterPro" id="IPR003770">
    <property type="entry name" value="MLTG-like"/>
</dbReference>
<feature type="transmembrane region" description="Helical" evidence="7">
    <location>
        <begin position="50"/>
        <end position="71"/>
    </location>
</feature>
<reference evidence="9 10" key="1">
    <citation type="submission" date="2018-11" db="EMBL/GenBank/DDBJ databases">
        <title>Sequencing the genomes of 1000 actinobacteria strains.</title>
        <authorList>
            <person name="Klenk H.-P."/>
        </authorList>
    </citation>
    <scope>NUCLEOTIDE SEQUENCE [LARGE SCALE GENOMIC DNA]</scope>
    <source>
        <strain evidence="9 10">DSM 13521</strain>
    </source>
</reference>
<dbReference type="Gene3D" id="3.30.1490.480">
    <property type="entry name" value="Endolytic murein transglycosylase"/>
    <property type="match status" value="1"/>
</dbReference>
<name>A0A3N2D1F5_9MICO</name>
<evidence type="ECO:0000256" key="7">
    <source>
        <dbReference type="HAMAP-Rule" id="MF_02065"/>
    </source>
</evidence>
<evidence type="ECO:0000256" key="1">
    <source>
        <dbReference type="ARBA" id="ARBA00022475"/>
    </source>
</evidence>
<evidence type="ECO:0000313" key="10">
    <source>
        <dbReference type="Proteomes" id="UP000275356"/>
    </source>
</evidence>
<keyword evidence="5 7" id="KW-0456">Lyase</keyword>
<dbReference type="GO" id="GO:0005886">
    <property type="term" value="C:plasma membrane"/>
    <property type="evidence" value="ECO:0007669"/>
    <property type="project" value="UniProtKB-SubCell"/>
</dbReference>
<keyword evidence="10" id="KW-1185">Reference proteome</keyword>
<dbReference type="OrthoDB" id="9814591at2"/>
<feature type="compositionally biased region" description="Basic and acidic residues" evidence="8">
    <location>
        <begin position="1"/>
        <end position="14"/>
    </location>
</feature>
<dbReference type="AlphaFoldDB" id="A0A3N2D1F5"/>
<comment type="similarity">
    <text evidence="7">Belongs to the transglycosylase MltG family.</text>
</comment>
<feature type="compositionally biased region" description="Basic and acidic residues" evidence="8">
    <location>
        <begin position="34"/>
        <end position="43"/>
    </location>
</feature>
<dbReference type="Proteomes" id="UP000275356">
    <property type="component" value="Unassembled WGS sequence"/>
</dbReference>
<sequence>MTDLFDHLEGGHDDADGDQQSRRARRAVASDDGQPPRRPDRESRRRHRSVLSFVVMIGILVGLVAGGWFVVKPLFSGGGDPSANVSDYPGPGATEILVEIPEGSSGNAIGLILKDAGVVATTEAFSKAYSENSAATSIQPGTYKLLQQMAAKDAVAALLDPANRADIRVTIAEGLRSDQLYQKVADALGISYDDAYAAAHDYAALGLEGPPNTNEGVIDPMEGWFYPSTYSIKPSGTATDMFKQMYDRTIAELDGLGIAPEERLHVLTLGSIAMKETDAVDWPKTVRAMENRLAEGSEFGGKLQVDSTFEYAWALQHPGEKMDPNLHNTDPSPYNTRLVAGLPPSPIGTVEVGAMSAVLSPEEGDWTYWITVDYCTRETRFTKDYQGEFLPWKAEFQDFLQRWQANDEKCPLPES</sequence>
<feature type="site" description="Important for catalytic activity" evidence="7">
    <location>
        <position position="276"/>
    </location>
</feature>
<comment type="catalytic activity">
    <reaction evidence="7">
        <text>a peptidoglycan chain = a peptidoglycan chain with N-acetyl-1,6-anhydromuramyl-[peptide] at the reducing end + a peptidoglycan chain with N-acetylglucosamine at the non-reducing end.</text>
        <dbReference type="EC" id="4.2.2.29"/>
    </reaction>
</comment>
<keyword evidence="4 7" id="KW-0472">Membrane</keyword>
<evidence type="ECO:0000313" key="9">
    <source>
        <dbReference type="EMBL" id="ROR93597.1"/>
    </source>
</evidence>
<feature type="region of interest" description="Disordered" evidence="8">
    <location>
        <begin position="1"/>
        <end position="45"/>
    </location>
</feature>
<comment type="function">
    <text evidence="7">Functions as a peptidoglycan terminase that cleaves nascent peptidoglycan strands endolytically to terminate their elongation.</text>
</comment>
<keyword evidence="1 7" id="KW-1003">Cell membrane</keyword>
<comment type="subcellular location">
    <subcellularLocation>
        <location evidence="7">Cell membrane</location>
        <topology evidence="7">Single-pass membrane protein</topology>
    </subcellularLocation>
</comment>
<keyword evidence="2 7" id="KW-0812">Transmembrane</keyword>